<keyword evidence="3" id="KW-1185">Reference proteome</keyword>
<feature type="compositionally biased region" description="Basic and acidic residues" evidence="1">
    <location>
        <begin position="244"/>
        <end position="253"/>
    </location>
</feature>
<feature type="compositionally biased region" description="Basic and acidic residues" evidence="1">
    <location>
        <begin position="203"/>
        <end position="215"/>
    </location>
</feature>
<name>A0A1S1V6F6_9FIRM</name>
<evidence type="ECO:0000313" key="2">
    <source>
        <dbReference type="EMBL" id="OHW61279.1"/>
    </source>
</evidence>
<dbReference type="InterPro" id="IPR036388">
    <property type="entry name" value="WH-like_DNA-bd_sf"/>
</dbReference>
<evidence type="ECO:0000313" key="3">
    <source>
        <dbReference type="Proteomes" id="UP000180254"/>
    </source>
</evidence>
<dbReference type="Pfam" id="PF13730">
    <property type="entry name" value="HTH_36"/>
    <property type="match status" value="1"/>
</dbReference>
<evidence type="ECO:0000256" key="1">
    <source>
        <dbReference type="SAM" id="MobiDB-lite"/>
    </source>
</evidence>
<dbReference type="Gene3D" id="1.10.10.10">
    <property type="entry name" value="Winged helix-like DNA-binding domain superfamily/Winged helix DNA-binding domain"/>
    <property type="match status" value="1"/>
</dbReference>
<dbReference type="EMBL" id="MKIE01000018">
    <property type="protein sequence ID" value="OHW61279.1"/>
    <property type="molecule type" value="Genomic_DNA"/>
</dbReference>
<dbReference type="AlphaFoldDB" id="A0A1S1V6F6"/>
<proteinExistence type="predicted"/>
<gene>
    <name evidence="2" type="ORF">EUAN_23600</name>
</gene>
<sequence>MNLVKAIKINRHATVDIAIEYGLRGIETEIYAAIRCFKCNKNHTATPSIGTIAEISGYCKNTVKKYIRRLVNKGVLWMTERPILRPDGVKWNYTHLYTFVAEKYGQAKFQKKNEVEFQKESPYQKMKATFESARTELMKTYDAELCNKAFKICISNIRSGITGFIMHPLNYMKSIIKNILKESALAKVQKEYAESVADLEPVSEPKKTRSEKPRYDAPYSQPRKTTFHNFEQRSSKYSNDDLEALIREKNGRR</sequence>
<dbReference type="Proteomes" id="UP000180254">
    <property type="component" value="Unassembled WGS sequence"/>
</dbReference>
<feature type="region of interest" description="Disordered" evidence="1">
    <location>
        <begin position="198"/>
        <end position="253"/>
    </location>
</feature>
<dbReference type="RefSeq" id="WP_071064693.1">
    <property type="nucleotide sequence ID" value="NZ_MKIE01000018.1"/>
</dbReference>
<organism evidence="2 3">
    <name type="scientific">Andreesenia angusta</name>
    <dbReference type="NCBI Taxonomy" id="39480"/>
    <lineage>
        <taxon>Bacteria</taxon>
        <taxon>Bacillati</taxon>
        <taxon>Bacillota</taxon>
        <taxon>Tissierellia</taxon>
        <taxon>Tissierellales</taxon>
        <taxon>Gottschalkiaceae</taxon>
        <taxon>Andreesenia</taxon>
    </lineage>
</organism>
<protein>
    <submittedName>
        <fullName evidence="2">Uncharacterized protein</fullName>
    </submittedName>
</protein>
<reference evidence="2 3" key="1">
    <citation type="submission" date="2016-09" db="EMBL/GenBank/DDBJ databases">
        <title>Genome sequence of Eubacterium angustum.</title>
        <authorList>
            <person name="Poehlein A."/>
            <person name="Daniel R."/>
        </authorList>
    </citation>
    <scope>NUCLEOTIDE SEQUENCE [LARGE SCALE GENOMIC DNA]</scope>
    <source>
        <strain evidence="2 3">DSM 1989</strain>
    </source>
</reference>
<accession>A0A1S1V6F6</accession>
<comment type="caution">
    <text evidence="2">The sequence shown here is derived from an EMBL/GenBank/DDBJ whole genome shotgun (WGS) entry which is preliminary data.</text>
</comment>